<evidence type="ECO:0000259" key="3">
    <source>
        <dbReference type="Pfam" id="PF07727"/>
    </source>
</evidence>
<keyword evidence="2" id="KW-0472">Membrane</keyword>
<gene>
    <name evidence="4" type="ORF">Tco_0600053</name>
</gene>
<evidence type="ECO:0000313" key="4">
    <source>
        <dbReference type="EMBL" id="GJS49932.1"/>
    </source>
</evidence>
<keyword evidence="2" id="KW-1133">Transmembrane helix</keyword>
<proteinExistence type="predicted"/>
<dbReference type="InterPro" id="IPR013103">
    <property type="entry name" value="RVT_2"/>
</dbReference>
<evidence type="ECO:0000313" key="5">
    <source>
        <dbReference type="Proteomes" id="UP001151760"/>
    </source>
</evidence>
<keyword evidence="5" id="KW-1185">Reference proteome</keyword>
<protein>
    <submittedName>
        <fullName evidence="4">Retrovirus-related pol polyprotein from transposon TNT 1-94</fullName>
    </submittedName>
</protein>
<evidence type="ECO:0000256" key="1">
    <source>
        <dbReference type="SAM" id="MobiDB-lite"/>
    </source>
</evidence>
<name>A0ABQ4WAQ4_9ASTR</name>
<feature type="region of interest" description="Disordered" evidence="1">
    <location>
        <begin position="347"/>
        <end position="377"/>
    </location>
</feature>
<sequence length="749" mass="85601">MRENDTKENVKQDMDKIETINIELEHSVAKLLYEKEILHKEIEHLKKIYKDQFDSIKKTRALSKEHSDSLIPQLNSKSMENADLKELLVYVRVTCPFVNKSSEKLIDVTPLNKNKKVRDPMLQMFHPLLLLSMTGCLDCSLVSGLWMLKTYNRKPLSTHSSVNFWELLDSKMTRLQRLWVMVIISWGMLLSQGYIMLRASYITCFQLDNPVTQIWKLLFGKNTCFISNLEGVGLLLGSRDINLYTTSLIDMLKTSQICLLSKASKTKSLFWQRQLSHLNFACALGLVPNHVPQQPIIPPTKNDWDCLFQPMFDEYFNPPLSVVSPVLVAATPKAVDIADSHVSTSIDQDAPSLSIPSTQEQEQSPIISQGSSSNVRPSHTPFELLGRWTKNHPIANLNQRIIKKQCSNPSRLMQCKKKFMNSRDFAKGYRKEEGIDFEESFALVARIEVIRIFIANAANKNMTIYQMDVKTVFLNGELRDVVYVSQPEGFVDSDRLNHVYRLKKALYGLKQVSRALYDKLSIFLLSQEFSKDAVDPTLFTRKAGRDILLKYGMLSSDPIDTPMVEKSKLDEDLQGKIVDPTHYRGMIGSLIYLTSRTIDMGLWYSKDSCITLTAYADADNAGCQDTRRSTSRSAQFLGDKLVSWSSKKKKSTAISSTEVEYIALSGCCAQILWMRSQLTDYGFKFNKIPLYYDNKSAIALCCNNVQHSRSKHIDVRYHFIKEQVKNKVVEPYFVKTEYQLADIFTKALP</sequence>
<reference evidence="4" key="1">
    <citation type="journal article" date="2022" name="Int. J. Mol. Sci.">
        <title>Draft Genome of Tanacetum Coccineum: Genomic Comparison of Closely Related Tanacetum-Family Plants.</title>
        <authorList>
            <person name="Yamashiro T."/>
            <person name="Shiraishi A."/>
            <person name="Nakayama K."/>
            <person name="Satake H."/>
        </authorList>
    </citation>
    <scope>NUCLEOTIDE SEQUENCE</scope>
</reference>
<comment type="caution">
    <text evidence="4">The sequence shown here is derived from an EMBL/GenBank/DDBJ whole genome shotgun (WGS) entry which is preliminary data.</text>
</comment>
<dbReference type="Proteomes" id="UP001151760">
    <property type="component" value="Unassembled WGS sequence"/>
</dbReference>
<feature type="domain" description="Reverse transcriptase Ty1/copia-type" evidence="3">
    <location>
        <begin position="420"/>
        <end position="548"/>
    </location>
</feature>
<feature type="transmembrane region" description="Helical" evidence="2">
    <location>
        <begin position="178"/>
        <end position="197"/>
    </location>
</feature>
<organism evidence="4 5">
    <name type="scientific">Tanacetum coccineum</name>
    <dbReference type="NCBI Taxonomy" id="301880"/>
    <lineage>
        <taxon>Eukaryota</taxon>
        <taxon>Viridiplantae</taxon>
        <taxon>Streptophyta</taxon>
        <taxon>Embryophyta</taxon>
        <taxon>Tracheophyta</taxon>
        <taxon>Spermatophyta</taxon>
        <taxon>Magnoliopsida</taxon>
        <taxon>eudicotyledons</taxon>
        <taxon>Gunneridae</taxon>
        <taxon>Pentapetalae</taxon>
        <taxon>asterids</taxon>
        <taxon>campanulids</taxon>
        <taxon>Asterales</taxon>
        <taxon>Asteraceae</taxon>
        <taxon>Asteroideae</taxon>
        <taxon>Anthemideae</taxon>
        <taxon>Anthemidinae</taxon>
        <taxon>Tanacetum</taxon>
    </lineage>
</organism>
<dbReference type="PANTHER" id="PTHR11439:SF495">
    <property type="entry name" value="REVERSE TRANSCRIPTASE, RNA-DEPENDENT DNA POLYMERASE-RELATED"/>
    <property type="match status" value="1"/>
</dbReference>
<dbReference type="PANTHER" id="PTHR11439">
    <property type="entry name" value="GAG-POL-RELATED RETROTRANSPOSON"/>
    <property type="match status" value="1"/>
</dbReference>
<reference evidence="4" key="2">
    <citation type="submission" date="2022-01" db="EMBL/GenBank/DDBJ databases">
        <authorList>
            <person name="Yamashiro T."/>
            <person name="Shiraishi A."/>
            <person name="Satake H."/>
            <person name="Nakayama K."/>
        </authorList>
    </citation>
    <scope>NUCLEOTIDE SEQUENCE</scope>
</reference>
<accession>A0ABQ4WAQ4</accession>
<dbReference type="CDD" id="cd09272">
    <property type="entry name" value="RNase_HI_RT_Ty1"/>
    <property type="match status" value="1"/>
</dbReference>
<dbReference type="Pfam" id="PF07727">
    <property type="entry name" value="RVT_2"/>
    <property type="match status" value="1"/>
</dbReference>
<evidence type="ECO:0000256" key="2">
    <source>
        <dbReference type="SAM" id="Phobius"/>
    </source>
</evidence>
<keyword evidence="2" id="KW-0812">Transmembrane</keyword>
<dbReference type="EMBL" id="BQNB010008479">
    <property type="protein sequence ID" value="GJS49932.1"/>
    <property type="molecule type" value="Genomic_DNA"/>
</dbReference>
<feature type="compositionally biased region" description="Polar residues" evidence="1">
    <location>
        <begin position="354"/>
        <end position="377"/>
    </location>
</feature>